<keyword evidence="3" id="KW-1185">Reference proteome</keyword>
<organism evidence="2 3">
    <name type="scientific">Rhodococcus ruber</name>
    <dbReference type="NCBI Taxonomy" id="1830"/>
    <lineage>
        <taxon>Bacteria</taxon>
        <taxon>Bacillati</taxon>
        <taxon>Actinomycetota</taxon>
        <taxon>Actinomycetes</taxon>
        <taxon>Mycobacteriales</taxon>
        <taxon>Nocardiaceae</taxon>
        <taxon>Rhodococcus</taxon>
    </lineage>
</organism>
<protein>
    <recommendedName>
        <fullName evidence="4">Polyketide cyclase</fullName>
    </recommendedName>
</protein>
<feature type="transmembrane region" description="Helical" evidence="1">
    <location>
        <begin position="92"/>
        <end position="122"/>
    </location>
</feature>
<comment type="caution">
    <text evidence="2">The sequence shown here is derived from an EMBL/GenBank/DDBJ whole genome shotgun (WGS) entry which is preliminary data.</text>
</comment>
<evidence type="ECO:0008006" key="4">
    <source>
        <dbReference type="Google" id="ProtNLM"/>
    </source>
</evidence>
<accession>A0ABT4MFB6</accession>
<feature type="transmembrane region" description="Helical" evidence="1">
    <location>
        <begin position="134"/>
        <end position="153"/>
    </location>
</feature>
<keyword evidence="1" id="KW-1133">Transmembrane helix</keyword>
<evidence type="ECO:0000256" key="1">
    <source>
        <dbReference type="SAM" id="Phobius"/>
    </source>
</evidence>
<dbReference type="EMBL" id="JAPWIJ010000005">
    <property type="protein sequence ID" value="MCZ4519688.1"/>
    <property type="molecule type" value="Genomic_DNA"/>
</dbReference>
<dbReference type="RefSeq" id="WP_269605230.1">
    <property type="nucleotide sequence ID" value="NZ_JAPWIJ010000005.1"/>
</dbReference>
<reference evidence="2" key="1">
    <citation type="submission" date="2022-12" db="EMBL/GenBank/DDBJ databases">
        <authorList>
            <person name="Krivoruchko A.V."/>
            <person name="Elkin A."/>
        </authorList>
    </citation>
    <scope>NUCLEOTIDE SEQUENCE</scope>
    <source>
        <strain evidence="2">IEGM 1391</strain>
    </source>
</reference>
<evidence type="ECO:0000313" key="3">
    <source>
        <dbReference type="Proteomes" id="UP001081071"/>
    </source>
</evidence>
<dbReference type="Proteomes" id="UP001081071">
    <property type="component" value="Unassembled WGS sequence"/>
</dbReference>
<keyword evidence="1" id="KW-0472">Membrane</keyword>
<sequence>MTGTGGPEPDFVPEQSHRPNRQQWVLAAIVLAFAVAVIVRKILQDTGQDQTAAFYVGIPAVLAIVVVLSAPWGSAIGTTVKVVTVCLLLSMIVLGEGFICVIFAAPIFYGVAIIVVGLVSYFRRQGGGKLQISVLPVLVLVMASEGVLPMTTFPSDSTVSATRVFDASSAEVDSAVGSPLRFHEVAPSGILSWGFPEPQHEDVQGSQLGDRRVVEFAGAHHRPAMMSTHHWGEQSSALTLEVTERTTTSVRMQVVSDTTPLATWLTWKTIDVRWAEQGDGRTAVTWTLNFDRELAPAWYFGPIETFVAERAAGYLLDSLDLQA</sequence>
<evidence type="ECO:0000313" key="2">
    <source>
        <dbReference type="EMBL" id="MCZ4519688.1"/>
    </source>
</evidence>
<feature type="transmembrane region" description="Helical" evidence="1">
    <location>
        <begin position="52"/>
        <end position="72"/>
    </location>
</feature>
<proteinExistence type="predicted"/>
<keyword evidence="1" id="KW-0812">Transmembrane</keyword>
<name>A0ABT4MFB6_9NOCA</name>
<gene>
    <name evidence="2" type="ORF">O4220_14305</name>
</gene>
<feature type="transmembrane region" description="Helical" evidence="1">
    <location>
        <begin position="24"/>
        <end position="43"/>
    </location>
</feature>